<reference evidence="8 9" key="1">
    <citation type="submission" date="2020-06" db="EMBL/GenBank/DDBJ databases">
        <title>Acidovorax antarctica sp. nov., isolated from Corinth ice sheet soil, Antarctic Fields Peninsula.</title>
        <authorList>
            <person name="Xu Q."/>
            <person name="Peng F."/>
        </authorList>
    </citation>
    <scope>NUCLEOTIDE SEQUENCE [LARGE SCALE GENOMIC DNA]</scope>
    <source>
        <strain evidence="8 9">16-35-5</strain>
    </source>
</reference>
<organism evidence="8 9">
    <name type="scientific">Comamonas antarctica</name>
    <dbReference type="NCBI Taxonomy" id="2743470"/>
    <lineage>
        <taxon>Bacteria</taxon>
        <taxon>Pseudomonadati</taxon>
        <taxon>Pseudomonadota</taxon>
        <taxon>Betaproteobacteria</taxon>
        <taxon>Burkholderiales</taxon>
        <taxon>Comamonadaceae</taxon>
        <taxon>Comamonas</taxon>
    </lineage>
</organism>
<feature type="region of interest" description="Disordered" evidence="3">
    <location>
        <begin position="409"/>
        <end position="446"/>
    </location>
</feature>
<evidence type="ECO:0000313" key="9">
    <source>
        <dbReference type="Proteomes" id="UP000509579"/>
    </source>
</evidence>
<sequence>MTSALSFALRKRLLPDGLSPGSSARCTAWRMAALATAAVVATAGCSPKAAPAPAAKAPTKVGVVTLVAQSQQLDASLPGRTRAFMTAEVRPQVSGIVQKRLFTEGALVKAGQPLYQIDSASLRATQASAEAALAKVRASQRTLQATAARNAELVKIDAISRQANEESQAAAAQSVADVAAAQAALENARINLRYSSIQAPISGQTSLSTVTPGALVTANQADALTTIVQLDPMYVDFTQSSTELLQLRRDIAEGRFQKLERDAMTIQLKLEDGRTYPHPGKLQFAGVIVNPSTGVVTLRAVVPNPEGLLMPGMYVQAQLPTGIAPEALLVPQQAVTRDIAGKASVLVVGADSKVQRQPVEVDRAVGSRWMVTSGLKGGEKIVVDGFQRIKVGDAVEPQEVDLRAKARAADAATAQANGAAMPASPSAAASAGAAPAAAASAAAPKP</sequence>
<dbReference type="InterPro" id="IPR058625">
    <property type="entry name" value="MdtA-like_BSH"/>
</dbReference>
<evidence type="ECO:0000259" key="6">
    <source>
        <dbReference type="Pfam" id="PF25944"/>
    </source>
</evidence>
<evidence type="ECO:0000313" key="8">
    <source>
        <dbReference type="EMBL" id="QKV52892.1"/>
    </source>
</evidence>
<dbReference type="AlphaFoldDB" id="A0A6N1X4G9"/>
<evidence type="ECO:0000259" key="4">
    <source>
        <dbReference type="Pfam" id="PF25876"/>
    </source>
</evidence>
<gene>
    <name evidence="8" type="ORF">HUK68_08305</name>
</gene>
<feature type="domain" description="Multidrug resistance protein MdtA-like beta-barrel" evidence="6">
    <location>
        <begin position="232"/>
        <end position="320"/>
    </location>
</feature>
<comment type="similarity">
    <text evidence="2">Belongs to the membrane fusion protein (MFP) (TC 8.A.1) family.</text>
</comment>
<dbReference type="PANTHER" id="PTHR30158:SF3">
    <property type="entry name" value="MULTIDRUG EFFLUX PUMP SUBUNIT ACRA-RELATED"/>
    <property type="match status" value="1"/>
</dbReference>
<evidence type="ECO:0000259" key="5">
    <source>
        <dbReference type="Pfam" id="PF25917"/>
    </source>
</evidence>
<feature type="domain" description="Multidrug resistance protein MdtA-like C-terminal permuted SH3" evidence="7">
    <location>
        <begin position="327"/>
        <end position="388"/>
    </location>
</feature>
<dbReference type="Gene3D" id="2.40.420.20">
    <property type="match status" value="1"/>
</dbReference>
<dbReference type="InterPro" id="IPR006143">
    <property type="entry name" value="RND_pump_MFP"/>
</dbReference>
<dbReference type="GO" id="GO:0046677">
    <property type="term" value="P:response to antibiotic"/>
    <property type="evidence" value="ECO:0007669"/>
    <property type="project" value="TreeGrafter"/>
</dbReference>
<dbReference type="NCBIfam" id="TIGR01730">
    <property type="entry name" value="RND_mfp"/>
    <property type="match status" value="1"/>
</dbReference>
<dbReference type="SUPFAM" id="SSF111369">
    <property type="entry name" value="HlyD-like secretion proteins"/>
    <property type="match status" value="1"/>
</dbReference>
<dbReference type="Gene3D" id="1.10.287.470">
    <property type="entry name" value="Helix hairpin bin"/>
    <property type="match status" value="1"/>
</dbReference>
<evidence type="ECO:0000256" key="1">
    <source>
        <dbReference type="ARBA" id="ARBA00004196"/>
    </source>
</evidence>
<dbReference type="InterPro" id="IPR058627">
    <property type="entry name" value="MdtA-like_C"/>
</dbReference>
<accession>A0A6N1X4G9</accession>
<evidence type="ECO:0000256" key="2">
    <source>
        <dbReference type="ARBA" id="ARBA00009477"/>
    </source>
</evidence>
<dbReference type="Pfam" id="PF25967">
    <property type="entry name" value="RND-MFP_C"/>
    <property type="match status" value="1"/>
</dbReference>
<dbReference type="GO" id="GO:0022857">
    <property type="term" value="F:transmembrane transporter activity"/>
    <property type="evidence" value="ECO:0007669"/>
    <property type="project" value="InterPro"/>
</dbReference>
<feature type="domain" description="Multidrug resistance protein MdtA-like alpha-helical hairpin" evidence="4">
    <location>
        <begin position="126"/>
        <end position="195"/>
    </location>
</feature>
<dbReference type="GO" id="GO:0005886">
    <property type="term" value="C:plasma membrane"/>
    <property type="evidence" value="ECO:0007669"/>
    <property type="project" value="UniProtKB-SubCell"/>
</dbReference>
<evidence type="ECO:0000259" key="7">
    <source>
        <dbReference type="Pfam" id="PF25967"/>
    </source>
</evidence>
<feature type="domain" description="Multidrug resistance protein MdtA-like barrel-sandwich hybrid" evidence="5">
    <location>
        <begin position="86"/>
        <end position="227"/>
    </location>
</feature>
<keyword evidence="9" id="KW-1185">Reference proteome</keyword>
<dbReference type="InterPro" id="IPR058626">
    <property type="entry name" value="MdtA-like_b-barrel"/>
</dbReference>
<proteinExistence type="inferred from homology"/>
<dbReference type="Pfam" id="PF25917">
    <property type="entry name" value="BSH_RND"/>
    <property type="match status" value="1"/>
</dbReference>
<dbReference type="FunFam" id="2.40.420.20:FF:000001">
    <property type="entry name" value="Efflux RND transporter periplasmic adaptor subunit"/>
    <property type="match status" value="1"/>
</dbReference>
<dbReference type="InterPro" id="IPR058624">
    <property type="entry name" value="MdtA-like_HH"/>
</dbReference>
<dbReference type="Proteomes" id="UP000509579">
    <property type="component" value="Chromosome"/>
</dbReference>
<dbReference type="PANTHER" id="PTHR30158">
    <property type="entry name" value="ACRA/E-RELATED COMPONENT OF DRUG EFFLUX TRANSPORTER"/>
    <property type="match status" value="1"/>
</dbReference>
<dbReference type="Pfam" id="PF25876">
    <property type="entry name" value="HH_MFP_RND"/>
    <property type="match status" value="1"/>
</dbReference>
<dbReference type="KEGG" id="aant:HUK68_08305"/>
<dbReference type="Gene3D" id="2.40.50.100">
    <property type="match status" value="1"/>
</dbReference>
<name>A0A6N1X4G9_9BURK</name>
<evidence type="ECO:0000256" key="3">
    <source>
        <dbReference type="SAM" id="MobiDB-lite"/>
    </source>
</evidence>
<protein>
    <submittedName>
        <fullName evidence="8">Efflux RND transporter periplasmic adaptor subunit</fullName>
    </submittedName>
</protein>
<dbReference type="Pfam" id="PF25944">
    <property type="entry name" value="Beta-barrel_RND"/>
    <property type="match status" value="1"/>
</dbReference>
<dbReference type="Gene3D" id="2.40.30.170">
    <property type="match status" value="1"/>
</dbReference>
<dbReference type="EMBL" id="CP054840">
    <property type="protein sequence ID" value="QKV52892.1"/>
    <property type="molecule type" value="Genomic_DNA"/>
</dbReference>
<comment type="subcellular location">
    <subcellularLocation>
        <location evidence="1">Cell envelope</location>
    </subcellularLocation>
</comment>